<dbReference type="EMBL" id="CCYA01000252">
    <property type="protein sequence ID" value="CEH15063.1"/>
    <property type="molecule type" value="Genomic_DNA"/>
</dbReference>
<feature type="compositionally biased region" description="Low complexity" evidence="1">
    <location>
        <begin position="1"/>
        <end position="14"/>
    </location>
</feature>
<evidence type="ECO:0000313" key="2">
    <source>
        <dbReference type="EMBL" id="CEH15063.1"/>
    </source>
</evidence>
<feature type="compositionally biased region" description="Low complexity" evidence="1">
    <location>
        <begin position="1308"/>
        <end position="1317"/>
    </location>
</feature>
<evidence type="ECO:0000256" key="1">
    <source>
        <dbReference type="SAM" id="MobiDB-lite"/>
    </source>
</evidence>
<feature type="compositionally biased region" description="Polar residues" evidence="1">
    <location>
        <begin position="532"/>
        <end position="547"/>
    </location>
</feature>
<feature type="compositionally biased region" description="Acidic residues" evidence="1">
    <location>
        <begin position="432"/>
        <end position="442"/>
    </location>
</feature>
<proteinExistence type="predicted"/>
<evidence type="ECO:0000313" key="3">
    <source>
        <dbReference type="Proteomes" id="UP000054845"/>
    </source>
</evidence>
<name>A0A0P1BGJ9_9BASI</name>
<feature type="compositionally biased region" description="Polar residues" evidence="1">
    <location>
        <begin position="1007"/>
        <end position="1020"/>
    </location>
</feature>
<feature type="region of interest" description="Disordered" evidence="1">
    <location>
        <begin position="232"/>
        <end position="1172"/>
    </location>
</feature>
<feature type="compositionally biased region" description="Low complexity" evidence="1">
    <location>
        <begin position="679"/>
        <end position="692"/>
    </location>
</feature>
<feature type="compositionally biased region" description="Low complexity" evidence="1">
    <location>
        <begin position="1022"/>
        <end position="1084"/>
    </location>
</feature>
<feature type="region of interest" description="Disordered" evidence="1">
    <location>
        <begin position="166"/>
        <end position="203"/>
    </location>
</feature>
<dbReference type="Proteomes" id="UP000054845">
    <property type="component" value="Unassembled WGS sequence"/>
</dbReference>
<feature type="compositionally biased region" description="Low complexity" evidence="1">
    <location>
        <begin position="1325"/>
        <end position="1347"/>
    </location>
</feature>
<feature type="region of interest" description="Disordered" evidence="1">
    <location>
        <begin position="1"/>
        <end position="92"/>
    </location>
</feature>
<feature type="compositionally biased region" description="Low complexity" evidence="1">
    <location>
        <begin position="33"/>
        <end position="53"/>
    </location>
</feature>
<feature type="compositionally biased region" description="Gly residues" evidence="1">
    <location>
        <begin position="1348"/>
        <end position="1358"/>
    </location>
</feature>
<feature type="compositionally biased region" description="Basic and acidic residues" evidence="1">
    <location>
        <begin position="801"/>
        <end position="810"/>
    </location>
</feature>
<feature type="region of interest" description="Disordered" evidence="1">
    <location>
        <begin position="112"/>
        <end position="147"/>
    </location>
</feature>
<feature type="compositionally biased region" description="Polar residues" evidence="1">
    <location>
        <begin position="854"/>
        <end position="867"/>
    </location>
</feature>
<feature type="compositionally biased region" description="Polar residues" evidence="1">
    <location>
        <begin position="1369"/>
        <end position="1380"/>
    </location>
</feature>
<keyword evidence="3" id="KW-1185">Reference proteome</keyword>
<feature type="compositionally biased region" description="Polar residues" evidence="1">
    <location>
        <begin position="1259"/>
        <end position="1279"/>
    </location>
</feature>
<feature type="compositionally biased region" description="Polar residues" evidence="1">
    <location>
        <begin position="827"/>
        <end position="836"/>
    </location>
</feature>
<feature type="compositionally biased region" description="Basic residues" evidence="1">
    <location>
        <begin position="471"/>
        <end position="481"/>
    </location>
</feature>
<feature type="compositionally biased region" description="Low complexity" evidence="1">
    <location>
        <begin position="997"/>
        <end position="1006"/>
    </location>
</feature>
<feature type="region of interest" description="Disordered" evidence="1">
    <location>
        <begin position="1255"/>
        <end position="1435"/>
    </location>
</feature>
<sequence length="1435" mass="143785">MRSPSPAHSNASAAIEQAGRGRLGSTSGQFAQSRASFGPSSRASPFASPAYARGGSLASARPSASVAGGPSTSSFQYSFGSERRLGGGLSHSSVYSSPLALGARAASPARSAYGLQSQSPFARKRSVLSQGPASVGGKRASSHFGASEAGASEFGRGLAAFRSGSVLGPTSQFGGSRMSTASRSAKERPWSSLKLAPTSGELPSDGEVLAQQYAALQFASANDDAARASASRTGSVALGTRSRTPADGIFSPSKATPRPEISKRRAGTAELAIDDGASAVSGSARKRRLVRDEELGLVWKDELDASRQPRTPPQNEAERVLNFLESMRVPQRQSGKGIAEQESPISMSTVKVPLPSSRDEERRTSSRLRGQSPFTRSSRNHHYEANNEGLRSKLKRPPRQDKELGMSIGGARDRSNGGLAMRTRQAASASAVEDDGASGSEDETARRPTTRSKRQEREPSFEDEVEEPPRRRNAIRTRAQKQRIAPDAMDEDAEPSPRRLRSGRALPAPAPAPRAIPSPKKPVVELLPSAAASRTGSVGEASSAQSKDTFKVLADHPNGSRQKSSLRQRSDKQGPTTREPAARTRGTNRVAFVDSDDEESSAAEEAASQELKKVDLPKIAFPAGFKFTPTSSPSGTPPPASTPFAALPAPGDDAKDEAAAASKVPTPSVSASNLAPNRSASVFEAAPPFSAAPGGGAKQPGGSTLGLGEKAGGVFSSAAQPSGDSLLSRLAPPSTERENESTTPRKPPPKVGFTLPETNHTASKTEAEVRGPPKPLFSFKPAPASTPASAGFFSKPSDANPIEHRQDERNSGPPPNFFGAAGVSAPAKSNPSTTMSRPAGSVVPFSFAKPAPNAQEQPVTPTNTFSFGQLPAPAPKTGSFSFGPAPSLSKLAGEPERTNSDGGANTAPVASLSTAGGKPGESVGPGTPSQPFSGFGGLAKPTSSNKRGAEDENHEAQSSAKKGPSQPDLSGESSKAVSAAPLSSFGSGGAAMPFGTAPSSEAAASAGPTNLFTGFGQTPGKSVAAAPAGTSASTASLTFSFGGAPSTPAPGAAQSGFSFGATASAAPSSTPSASTPSAISASGPPGQPAQATGLFGNAAPNSKPSQAPFKFGAPNTAQNGAVASSAAPSQPVAAASSNGGFGAPAINTSTGQSFGPASPASPGGFAFGSTPSNPPMTSLFGSNVNSGGFNAPAASAPAGNAPAPFKFGTPANASTGTGNGAFGGFGAGANAQATPTASSGGFGAFGSGSTNSIGFGVNAQPSASDSRQESPFTFGQPSNAPGGGNSRQGSPFTFGVPQQGNAQQPSLGAFGSGASNNAGGGFTFSVPSPAGSRGASPAAAPANPFGQGQAGFGDGAASGGSPAPFVFGSSATNNTSQPAQPASPFQFGASPAGAAGNSGVLTTPTTPTGGGMFNLGAAPTTRQTKAMPKTRRRQA</sequence>
<feature type="compositionally biased region" description="Basic and acidic residues" evidence="1">
    <location>
        <begin position="290"/>
        <end position="307"/>
    </location>
</feature>
<feature type="compositionally biased region" description="Low complexity" evidence="1">
    <location>
        <begin position="1388"/>
        <end position="1407"/>
    </location>
</feature>
<feature type="compositionally biased region" description="Low complexity" evidence="1">
    <location>
        <begin position="642"/>
        <end position="651"/>
    </location>
</feature>
<protein>
    <submittedName>
        <fullName evidence="2">Uncharacterized protein</fullName>
    </submittedName>
</protein>
<organism evidence="2 3">
    <name type="scientific">Ceraceosorus bombacis</name>
    <dbReference type="NCBI Taxonomy" id="401625"/>
    <lineage>
        <taxon>Eukaryota</taxon>
        <taxon>Fungi</taxon>
        <taxon>Dikarya</taxon>
        <taxon>Basidiomycota</taxon>
        <taxon>Ustilaginomycotina</taxon>
        <taxon>Exobasidiomycetes</taxon>
        <taxon>Ceraceosorales</taxon>
        <taxon>Ceraceosoraceae</taxon>
        <taxon>Ceraceosorus</taxon>
    </lineage>
</organism>
<dbReference type="STRING" id="401625.A0A0P1BGJ9"/>
<feature type="compositionally biased region" description="Polar residues" evidence="1">
    <location>
        <begin position="967"/>
        <end position="976"/>
    </location>
</feature>
<feature type="compositionally biased region" description="Pro residues" evidence="1">
    <location>
        <begin position="508"/>
        <end position="520"/>
    </location>
</feature>
<feature type="compositionally biased region" description="Polar residues" evidence="1">
    <location>
        <begin position="1146"/>
        <end position="1155"/>
    </location>
</feature>
<reference evidence="2 3" key="1">
    <citation type="submission" date="2014-09" db="EMBL/GenBank/DDBJ databases">
        <authorList>
            <person name="Magalhaes I.L.F."/>
            <person name="Oliveira U."/>
            <person name="Santos F.R."/>
            <person name="Vidigal T.H.D.A."/>
            <person name="Brescovit A.D."/>
            <person name="Santos A.J."/>
        </authorList>
    </citation>
    <scope>NUCLEOTIDE SEQUENCE [LARGE SCALE GENOMIC DNA]</scope>
</reference>
<dbReference type="OrthoDB" id="3367079at2759"/>
<feature type="compositionally biased region" description="Low complexity" evidence="1">
    <location>
        <begin position="1121"/>
        <end position="1137"/>
    </location>
</feature>
<feature type="compositionally biased region" description="Polar residues" evidence="1">
    <location>
        <begin position="168"/>
        <end position="183"/>
    </location>
</feature>
<accession>A0A0P1BGJ9</accession>
<feature type="compositionally biased region" description="Polar residues" evidence="1">
    <location>
        <begin position="1287"/>
        <end position="1306"/>
    </location>
</feature>
<feature type="compositionally biased region" description="Gly residues" evidence="1">
    <location>
        <begin position="693"/>
        <end position="711"/>
    </location>
</feature>
<feature type="compositionally biased region" description="Polar residues" evidence="1">
    <location>
        <begin position="70"/>
        <end position="79"/>
    </location>
</feature>
<feature type="compositionally biased region" description="Polar residues" evidence="1">
    <location>
        <begin position="665"/>
        <end position="678"/>
    </location>
</feature>